<evidence type="ECO:0000313" key="2">
    <source>
        <dbReference type="EMBL" id="KAH8700961.1"/>
    </source>
</evidence>
<dbReference type="Pfam" id="PF13508">
    <property type="entry name" value="Acetyltransf_7"/>
    <property type="match status" value="1"/>
</dbReference>
<dbReference type="RefSeq" id="XP_046074667.1">
    <property type="nucleotide sequence ID" value="XM_046215748.1"/>
</dbReference>
<accession>A0AAD4KZH7</accession>
<dbReference type="CDD" id="cd04301">
    <property type="entry name" value="NAT_SF"/>
    <property type="match status" value="1"/>
</dbReference>
<dbReference type="GeneID" id="70246035"/>
<dbReference type="PANTHER" id="PTHR43305">
    <property type="entry name" value="FAMILY N-ACETYLTRANSFERASE, PUTATIVE (AFU_ORTHOLOGUE AFUA_2G01380)-RELATED"/>
    <property type="match status" value="1"/>
</dbReference>
<reference evidence="2" key="1">
    <citation type="submission" date="2021-12" db="EMBL/GenBank/DDBJ databases">
        <title>Convergent genome expansion in fungi linked to evolution of root-endophyte symbiosis.</title>
        <authorList>
            <consortium name="DOE Joint Genome Institute"/>
            <person name="Ke Y.-H."/>
            <person name="Bonito G."/>
            <person name="Liao H.-L."/>
            <person name="Looney B."/>
            <person name="Rojas-Flechas A."/>
            <person name="Nash J."/>
            <person name="Hameed K."/>
            <person name="Schadt C."/>
            <person name="Martin F."/>
            <person name="Crous P.W."/>
            <person name="Miettinen O."/>
            <person name="Magnuson J.K."/>
            <person name="Labbe J."/>
            <person name="Jacobson D."/>
            <person name="Doktycz M.J."/>
            <person name="Veneault-Fourrey C."/>
            <person name="Kuo A."/>
            <person name="Mondo S."/>
            <person name="Calhoun S."/>
            <person name="Riley R."/>
            <person name="Ohm R."/>
            <person name="LaButti K."/>
            <person name="Andreopoulos B."/>
            <person name="Pangilinan J."/>
            <person name="Nolan M."/>
            <person name="Tritt A."/>
            <person name="Clum A."/>
            <person name="Lipzen A."/>
            <person name="Daum C."/>
            <person name="Barry K."/>
            <person name="Grigoriev I.V."/>
            <person name="Vilgalys R."/>
        </authorList>
    </citation>
    <scope>NUCLEOTIDE SEQUENCE</scope>
    <source>
        <strain evidence="2">PMI_201</strain>
    </source>
</reference>
<dbReference type="AlphaFoldDB" id="A0AAD4KZH7"/>
<dbReference type="GO" id="GO:0016747">
    <property type="term" value="F:acyltransferase activity, transferring groups other than amino-acyl groups"/>
    <property type="evidence" value="ECO:0007669"/>
    <property type="project" value="InterPro"/>
</dbReference>
<proteinExistence type="predicted"/>
<dbReference type="SUPFAM" id="SSF55729">
    <property type="entry name" value="Acyl-CoA N-acyltransferases (Nat)"/>
    <property type="match status" value="1"/>
</dbReference>
<dbReference type="EMBL" id="JAJTJA010000004">
    <property type="protein sequence ID" value="KAH8700961.1"/>
    <property type="molecule type" value="Genomic_DNA"/>
</dbReference>
<name>A0AAD4KZH7_9EURO</name>
<dbReference type="InterPro" id="IPR016181">
    <property type="entry name" value="Acyl_CoA_acyltransferase"/>
</dbReference>
<dbReference type="PROSITE" id="PS51186">
    <property type="entry name" value="GNAT"/>
    <property type="match status" value="1"/>
</dbReference>
<comment type="caution">
    <text evidence="2">The sequence shown here is derived from an EMBL/GenBank/DDBJ whole genome shotgun (WGS) entry which is preliminary data.</text>
</comment>
<dbReference type="Gene3D" id="3.40.630.30">
    <property type="match status" value="1"/>
</dbReference>
<keyword evidence="3" id="KW-1185">Reference proteome</keyword>
<protein>
    <submittedName>
        <fullName evidence="2">Acyl-CoA N-acyltransferase</fullName>
    </submittedName>
</protein>
<dbReference type="PANTHER" id="PTHR43305:SF1">
    <property type="entry name" value="FAMILY N-ACETYLTRANSFERASE, PUTATIVE (AFU_ORTHOLOGUE AFUA_2G01380)-RELATED"/>
    <property type="match status" value="1"/>
</dbReference>
<evidence type="ECO:0000259" key="1">
    <source>
        <dbReference type="PROSITE" id="PS51186"/>
    </source>
</evidence>
<gene>
    <name evidence="2" type="ORF">BGW36DRAFT_375312</name>
</gene>
<dbReference type="InterPro" id="IPR052777">
    <property type="entry name" value="Acetyltransferase_Enz"/>
</dbReference>
<organism evidence="2 3">
    <name type="scientific">Talaromyces proteolyticus</name>
    <dbReference type="NCBI Taxonomy" id="1131652"/>
    <lineage>
        <taxon>Eukaryota</taxon>
        <taxon>Fungi</taxon>
        <taxon>Dikarya</taxon>
        <taxon>Ascomycota</taxon>
        <taxon>Pezizomycotina</taxon>
        <taxon>Eurotiomycetes</taxon>
        <taxon>Eurotiomycetidae</taxon>
        <taxon>Eurotiales</taxon>
        <taxon>Trichocomaceae</taxon>
        <taxon>Talaromyces</taxon>
        <taxon>Talaromyces sect. Bacilispori</taxon>
    </lineage>
</organism>
<evidence type="ECO:0000313" key="3">
    <source>
        <dbReference type="Proteomes" id="UP001201262"/>
    </source>
</evidence>
<dbReference type="Proteomes" id="UP001201262">
    <property type="component" value="Unassembled WGS sequence"/>
</dbReference>
<dbReference type="InterPro" id="IPR000182">
    <property type="entry name" value="GNAT_dom"/>
</dbReference>
<sequence length="191" mass="20751">MSSTQTYTITPAVFPTDKEAIISLFSDYTSALGLDLTFQDYSTELNSLPGKYSPENGGIILIARDVSNQGMIVGCVAVRALPISTTISTTSSTSPVSDGDDKTMNEDKGYCEMKRLYISPSARGSGLGARLVEAIIQHARGTGLYKGIRLDTLSGEYMASARVLYGKYGFREIEKYYETPVEGTIFMGLDF</sequence>
<feature type="domain" description="N-acetyltransferase" evidence="1">
    <location>
        <begin position="8"/>
        <end position="191"/>
    </location>
</feature>